<dbReference type="PANTHER" id="PTHR37614">
    <property type="entry name" value="OS02G0121400 PROTEIN"/>
    <property type="match status" value="1"/>
</dbReference>
<reference evidence="2 3" key="1">
    <citation type="journal article" date="2013" name="Genome Biol.">
        <title>The genome sequence of the most widely cultivated cacao type and its use to identify candidate genes regulating pod color.</title>
        <authorList>
            <person name="Motamayor J.C."/>
            <person name="Mockaitis K."/>
            <person name="Schmutz J."/>
            <person name="Haiminen N."/>
            <person name="Iii D.L."/>
            <person name="Cornejo O."/>
            <person name="Findley S.D."/>
            <person name="Zheng P."/>
            <person name="Utro F."/>
            <person name="Royaert S."/>
            <person name="Saski C."/>
            <person name="Jenkins J."/>
            <person name="Podicheti R."/>
            <person name="Zhao M."/>
            <person name="Scheffler B.E."/>
            <person name="Stack J.C."/>
            <person name="Feltus F.A."/>
            <person name="Mustiga G.M."/>
            <person name="Amores F."/>
            <person name="Phillips W."/>
            <person name="Marelli J.P."/>
            <person name="May G.D."/>
            <person name="Shapiro H."/>
            <person name="Ma J."/>
            <person name="Bustamante C.D."/>
            <person name="Schnell R.J."/>
            <person name="Main D."/>
            <person name="Gilbert D."/>
            <person name="Parida L."/>
            <person name="Kuhn D.N."/>
        </authorList>
    </citation>
    <scope>NUCLEOTIDE SEQUENCE [LARGE SCALE GENOMIC DNA]</scope>
    <source>
        <strain evidence="3">cv. Matina 1-6</strain>
    </source>
</reference>
<accession>A0A061FVS7</accession>
<dbReference type="InParanoid" id="A0A061FVS7"/>
<sequence length="352" mass="40065">MMNNPGLSNNIDAADAEIEVANILLELSKVWVEPVVIRWRFRPRRSALKESPSLSHQSIPPPKAHYIVSSRLETPSCNGETKNEDLKLDTDQHVPYIEEKYSSENKVEPPDLEPTTPCNPQHKVVKIKFNPSSEIRYAQKHIQIEDKPPRLEADIHPEDVTIMKKTSNKRDKEEFEEGLSSRAVPKGCLVPGSGNIKAEPTTLPKAYNSFIPHAKPAKRKDKEEFEEGLSNLAVPKGHLVRGSGNIKAVPTTVPEANNSFMPHTKPAKRKQKEEMENEVAFWEQHKRQLLESIEKVKDCLEKRKALNLRLKALKLQCFSLCLLSFLLVKAKPDSSERWLEGDDFERIFRTDS</sequence>
<organism evidence="2 3">
    <name type="scientific">Theobroma cacao</name>
    <name type="common">Cacao</name>
    <name type="synonym">Cocoa</name>
    <dbReference type="NCBI Taxonomy" id="3641"/>
    <lineage>
        <taxon>Eukaryota</taxon>
        <taxon>Viridiplantae</taxon>
        <taxon>Streptophyta</taxon>
        <taxon>Embryophyta</taxon>
        <taxon>Tracheophyta</taxon>
        <taxon>Spermatophyta</taxon>
        <taxon>Magnoliopsida</taxon>
        <taxon>eudicotyledons</taxon>
        <taxon>Gunneridae</taxon>
        <taxon>Pentapetalae</taxon>
        <taxon>rosids</taxon>
        <taxon>malvids</taxon>
        <taxon>Malvales</taxon>
        <taxon>Malvaceae</taxon>
        <taxon>Byttnerioideae</taxon>
        <taxon>Theobroma</taxon>
    </lineage>
</organism>
<feature type="coiled-coil region" evidence="1">
    <location>
        <begin position="272"/>
        <end position="316"/>
    </location>
</feature>
<dbReference type="Proteomes" id="UP000026915">
    <property type="component" value="Chromosome 3"/>
</dbReference>
<dbReference type="HOGENOM" id="CLU_067694_0_0_1"/>
<evidence type="ECO:0000256" key="1">
    <source>
        <dbReference type="SAM" id="Coils"/>
    </source>
</evidence>
<evidence type="ECO:0000313" key="3">
    <source>
        <dbReference type="Proteomes" id="UP000026915"/>
    </source>
</evidence>
<proteinExistence type="predicted"/>
<dbReference type="AlphaFoldDB" id="A0A061FVS7"/>
<protein>
    <submittedName>
        <fullName evidence="2">Uncharacterized protein</fullName>
    </submittedName>
</protein>
<name>A0A061FVS7_THECC</name>
<gene>
    <name evidence="2" type="ORF">TCM_012298</name>
</gene>
<keyword evidence="1" id="KW-0175">Coiled coil</keyword>
<dbReference type="Gramene" id="EOY20982">
    <property type="protein sequence ID" value="EOY20982"/>
    <property type="gene ID" value="TCM_012298"/>
</dbReference>
<evidence type="ECO:0000313" key="2">
    <source>
        <dbReference type="EMBL" id="EOY20982.1"/>
    </source>
</evidence>
<keyword evidence="3" id="KW-1185">Reference proteome</keyword>
<dbReference type="EMBL" id="CM001881">
    <property type="protein sequence ID" value="EOY20982.1"/>
    <property type="molecule type" value="Genomic_DNA"/>
</dbReference>
<dbReference type="PANTHER" id="PTHR37614:SF2">
    <property type="entry name" value="OS02G0121400 PROTEIN"/>
    <property type="match status" value="1"/>
</dbReference>